<accession>A0AA38H8I2</accession>
<reference evidence="2" key="1">
    <citation type="journal article" date="2022" name="G3 (Bethesda)">
        <title>High quality genome of the basidiomycete yeast Dioszegia hungarica PDD-24b-2 isolated from cloud water.</title>
        <authorList>
            <person name="Jarrige D."/>
            <person name="Haridas S."/>
            <person name="Bleykasten-Grosshans C."/>
            <person name="Joly M."/>
            <person name="Nadalig T."/>
            <person name="Sancelme M."/>
            <person name="Vuilleumier S."/>
            <person name="Grigoriev I.V."/>
            <person name="Amato P."/>
            <person name="Bringel F."/>
        </authorList>
    </citation>
    <scope>NUCLEOTIDE SEQUENCE</scope>
    <source>
        <strain evidence="2">PDD-24b-2</strain>
    </source>
</reference>
<dbReference type="EMBL" id="JAKWFO010000005">
    <property type="protein sequence ID" value="KAI9636293.1"/>
    <property type="molecule type" value="Genomic_DNA"/>
</dbReference>
<feature type="region of interest" description="Disordered" evidence="1">
    <location>
        <begin position="1"/>
        <end position="72"/>
    </location>
</feature>
<dbReference type="AlphaFoldDB" id="A0AA38H8I2"/>
<dbReference type="SUPFAM" id="SSF52058">
    <property type="entry name" value="L domain-like"/>
    <property type="match status" value="1"/>
</dbReference>
<dbReference type="Proteomes" id="UP001164286">
    <property type="component" value="Unassembled WGS sequence"/>
</dbReference>
<comment type="caution">
    <text evidence="2">The sequence shown here is derived from an EMBL/GenBank/DDBJ whole genome shotgun (WGS) entry which is preliminary data.</text>
</comment>
<name>A0AA38H8I2_9TREE</name>
<feature type="compositionally biased region" description="Low complexity" evidence="1">
    <location>
        <begin position="9"/>
        <end position="30"/>
    </location>
</feature>
<keyword evidence="3" id="KW-1185">Reference proteome</keyword>
<organism evidence="2 3">
    <name type="scientific">Dioszegia hungarica</name>
    <dbReference type="NCBI Taxonomy" id="4972"/>
    <lineage>
        <taxon>Eukaryota</taxon>
        <taxon>Fungi</taxon>
        <taxon>Dikarya</taxon>
        <taxon>Basidiomycota</taxon>
        <taxon>Agaricomycotina</taxon>
        <taxon>Tremellomycetes</taxon>
        <taxon>Tremellales</taxon>
        <taxon>Bulleribasidiaceae</taxon>
        <taxon>Dioszegia</taxon>
    </lineage>
</organism>
<dbReference type="Gene3D" id="3.80.10.10">
    <property type="entry name" value="Ribonuclease Inhibitor"/>
    <property type="match status" value="1"/>
</dbReference>
<proteinExistence type="predicted"/>
<sequence>MSLGHRLGSETPTSSSGNESESSSSGASSSRGHLPALPPPGETGGTRGQLAADSSSESESESDGSDAPKSKWEEYQAPILPHRVLKLRRLLFEAFHAALTIVYETQAHAISSAGTGVGGRPKGKGKAETVKLDVKEPWMRLSRGMRALQTAVGNTKESDEVCARCTNTLRVVISRSILPLTEDKPHVRKLARNEAKAIPSFLKSWTKLSVPIASSAETEPVPPDRLAEAKEDGLVSAMENALIVILRLAHHSLLGSPRDGLDLSSLALRPADLDAVDISTLGGCLGIPAIGIVRLDLSMNGWKRLPSWVPFPYPKLRSLDLTNNTHLDHLPLSLLHLPLRQIHIRGTQLEHPSSPLIRSIPLSSPVRILGLPPTAGPPTLLHIVLRLFATQIRPHYPTAHTSLNPRLAELVGGMHTCELCAELQFPNTQIWRAEGSERSWAVKGGRVGFVRRGICARRRRGGAGRI</sequence>
<gene>
    <name evidence="2" type="ORF">MKK02DRAFT_33519</name>
</gene>
<protein>
    <submittedName>
        <fullName evidence="2">Uncharacterized protein</fullName>
    </submittedName>
</protein>
<evidence type="ECO:0000313" key="3">
    <source>
        <dbReference type="Proteomes" id="UP001164286"/>
    </source>
</evidence>
<dbReference type="InterPro" id="IPR032675">
    <property type="entry name" value="LRR_dom_sf"/>
</dbReference>
<evidence type="ECO:0000313" key="2">
    <source>
        <dbReference type="EMBL" id="KAI9636293.1"/>
    </source>
</evidence>
<dbReference type="RefSeq" id="XP_052946070.1">
    <property type="nucleotide sequence ID" value="XM_053088733.1"/>
</dbReference>
<dbReference type="GeneID" id="77727938"/>
<evidence type="ECO:0000256" key="1">
    <source>
        <dbReference type="SAM" id="MobiDB-lite"/>
    </source>
</evidence>